<protein>
    <recommendedName>
        <fullName evidence="6">Dihydrolipoamide acetyltransferase component of pyruvate dehydrogenase complex</fullName>
        <ecNumber evidence="6">2.3.1.-</ecNumber>
    </recommendedName>
</protein>
<keyword evidence="5 6" id="KW-0012">Acyltransferase</keyword>
<dbReference type="GO" id="GO:0031405">
    <property type="term" value="F:lipoic acid binding"/>
    <property type="evidence" value="ECO:0007669"/>
    <property type="project" value="TreeGrafter"/>
</dbReference>
<evidence type="ECO:0000259" key="9">
    <source>
        <dbReference type="PROSITE" id="PS51826"/>
    </source>
</evidence>
<dbReference type="InterPro" id="IPR000089">
    <property type="entry name" value="Biotin_lipoyl"/>
</dbReference>
<sequence length="443" mass="47464">MSFQFKMPDIGEGIHEGEIVKWFVKPGDKVQEDDVLCEIQNDKAVVEIPSPVEGSVLEVLVGEGTVATVGQVLVTFDAPGYENLQFKGDEHADEPKQEEKAAVSTPAPEVKQDAAPQPAAVAVATQADVDPNRRIIAMPSVRKYAREKAISINLVPGTGNNGRILKGDIDLFVSGGAAPAPQAATNVAVEVETAKVEAPQATAVAIPQGEYPETREKMSGIRKAIAKAMVNSKHTAPHVTLMDEIDVTKLVTHRKKFKEVAAAKGIKLTFLPYIVKALTSALREFPALNTSLDDATSEIIHKHYYNIGIAADTEKGLLVPVVKDADRKSVFSISNEINELAVKARDGKLAPNEMKGASCTISNIGSAGGQWFTPVINHPEVAILGVGRIAEKPIVRNGEIVAAPVLALSLSFDHRMIDGATAQNALNHIKRLLNDPELLLMEA</sequence>
<dbReference type="FunFam" id="3.30.559.10:FF:000007">
    <property type="entry name" value="Dihydrolipoamide acetyltransferase component of pyruvate dehydrogenase complex"/>
    <property type="match status" value="1"/>
</dbReference>
<evidence type="ECO:0000256" key="2">
    <source>
        <dbReference type="ARBA" id="ARBA00007317"/>
    </source>
</evidence>
<feature type="domain" description="Lipoyl-binding" evidence="8">
    <location>
        <begin position="2"/>
        <end position="77"/>
    </location>
</feature>
<gene>
    <name evidence="10" type="ORF">HFZ78_11740</name>
</gene>
<name>A0A6H1P138_PRIMG</name>
<evidence type="ECO:0000313" key="11">
    <source>
        <dbReference type="Proteomes" id="UP000501868"/>
    </source>
</evidence>
<reference evidence="10 11" key="2">
    <citation type="submission" date="2020-04" db="EMBL/GenBank/DDBJ databases">
        <authorList>
            <person name="Fomenkov A."/>
            <person name="Anton B.P."/>
            <person name="Roberts R.J."/>
        </authorList>
    </citation>
    <scope>NUCLEOTIDE SEQUENCE [LARGE SCALE GENOMIC DNA]</scope>
    <source>
        <strain evidence="10 11">S2</strain>
    </source>
</reference>
<dbReference type="Gene3D" id="3.30.559.10">
    <property type="entry name" value="Chloramphenicol acetyltransferase-like domain"/>
    <property type="match status" value="1"/>
</dbReference>
<dbReference type="PROSITE" id="PS50968">
    <property type="entry name" value="BIOTINYL_LIPOYL"/>
    <property type="match status" value="1"/>
</dbReference>
<dbReference type="CDD" id="cd06849">
    <property type="entry name" value="lipoyl_domain"/>
    <property type="match status" value="1"/>
</dbReference>
<dbReference type="AlphaFoldDB" id="A0A6H1P138"/>
<evidence type="ECO:0000313" key="10">
    <source>
        <dbReference type="EMBL" id="QIZ07300.1"/>
    </source>
</evidence>
<comment type="similarity">
    <text evidence="2 6">Belongs to the 2-oxoacid dehydrogenase family.</text>
</comment>
<dbReference type="InterPro" id="IPR003016">
    <property type="entry name" value="2-oxoA_DH_lipoyl-BS"/>
</dbReference>
<evidence type="ECO:0000259" key="8">
    <source>
        <dbReference type="PROSITE" id="PS50968"/>
    </source>
</evidence>
<dbReference type="PANTHER" id="PTHR43178">
    <property type="entry name" value="DIHYDROLIPOAMIDE ACETYLTRANSFERASE COMPONENT OF PYRUVATE DEHYDROGENASE COMPLEX"/>
    <property type="match status" value="1"/>
</dbReference>
<dbReference type="InterPro" id="IPR023213">
    <property type="entry name" value="CAT-like_dom_sf"/>
</dbReference>
<dbReference type="EMBL" id="CP051128">
    <property type="protein sequence ID" value="QIZ07300.1"/>
    <property type="molecule type" value="Genomic_DNA"/>
</dbReference>
<dbReference type="PANTHER" id="PTHR43178:SF5">
    <property type="entry name" value="LIPOAMIDE ACYLTRANSFERASE COMPONENT OF BRANCHED-CHAIN ALPHA-KETO ACID DEHYDROGENASE COMPLEX, MITOCHONDRIAL"/>
    <property type="match status" value="1"/>
</dbReference>
<feature type="region of interest" description="Disordered" evidence="7">
    <location>
        <begin position="85"/>
        <end position="117"/>
    </location>
</feature>
<dbReference type="Pfam" id="PF02817">
    <property type="entry name" value="E3_binding"/>
    <property type="match status" value="1"/>
</dbReference>
<proteinExistence type="inferred from homology"/>
<evidence type="ECO:0000256" key="5">
    <source>
        <dbReference type="ARBA" id="ARBA00023315"/>
    </source>
</evidence>
<dbReference type="InterPro" id="IPR001078">
    <property type="entry name" value="2-oxoacid_DH_actylTfrase"/>
</dbReference>
<dbReference type="PROSITE" id="PS51826">
    <property type="entry name" value="PSBD"/>
    <property type="match status" value="1"/>
</dbReference>
<dbReference type="InterPro" id="IPR050743">
    <property type="entry name" value="2-oxoacid_DH_E2_comp"/>
</dbReference>
<dbReference type="PROSITE" id="PS00189">
    <property type="entry name" value="LIPOYL"/>
    <property type="match status" value="1"/>
</dbReference>
<dbReference type="Gene3D" id="2.40.50.100">
    <property type="match status" value="1"/>
</dbReference>
<dbReference type="InterPro" id="IPR004167">
    <property type="entry name" value="PSBD"/>
</dbReference>
<dbReference type="Proteomes" id="UP000501868">
    <property type="component" value="Chromosome"/>
</dbReference>
<dbReference type="Pfam" id="PF00364">
    <property type="entry name" value="Biotin_lipoyl"/>
    <property type="match status" value="1"/>
</dbReference>
<evidence type="ECO:0000256" key="1">
    <source>
        <dbReference type="ARBA" id="ARBA00001938"/>
    </source>
</evidence>
<accession>A0A6H1P138</accession>
<comment type="cofactor">
    <cofactor evidence="1 6">
        <name>(R)-lipoate</name>
        <dbReference type="ChEBI" id="CHEBI:83088"/>
    </cofactor>
</comment>
<dbReference type="GO" id="GO:0016407">
    <property type="term" value="F:acetyltransferase activity"/>
    <property type="evidence" value="ECO:0007669"/>
    <property type="project" value="TreeGrafter"/>
</dbReference>
<dbReference type="SUPFAM" id="SSF52777">
    <property type="entry name" value="CoA-dependent acyltransferases"/>
    <property type="match status" value="1"/>
</dbReference>
<evidence type="ECO:0000256" key="7">
    <source>
        <dbReference type="SAM" id="MobiDB-lite"/>
    </source>
</evidence>
<feature type="domain" description="Peripheral subunit-binding (PSBD)" evidence="9">
    <location>
        <begin position="136"/>
        <end position="173"/>
    </location>
</feature>
<dbReference type="InterPro" id="IPR036625">
    <property type="entry name" value="E3-bd_dom_sf"/>
</dbReference>
<dbReference type="EC" id="2.3.1.-" evidence="6"/>
<evidence type="ECO:0000256" key="6">
    <source>
        <dbReference type="RuleBase" id="RU003423"/>
    </source>
</evidence>
<evidence type="ECO:0000256" key="3">
    <source>
        <dbReference type="ARBA" id="ARBA00022679"/>
    </source>
</evidence>
<dbReference type="SUPFAM" id="SSF47005">
    <property type="entry name" value="Peripheral subunit-binding domain of 2-oxo acid dehydrogenase complex"/>
    <property type="match status" value="1"/>
</dbReference>
<organism evidence="10 11">
    <name type="scientific">Priestia megaterium</name>
    <name type="common">Bacillus megaterium</name>
    <dbReference type="NCBI Taxonomy" id="1404"/>
    <lineage>
        <taxon>Bacteria</taxon>
        <taxon>Bacillati</taxon>
        <taxon>Bacillota</taxon>
        <taxon>Bacilli</taxon>
        <taxon>Bacillales</taxon>
        <taxon>Bacillaceae</taxon>
        <taxon>Priestia</taxon>
    </lineage>
</organism>
<dbReference type="Gene3D" id="4.10.320.10">
    <property type="entry name" value="E3-binding domain"/>
    <property type="match status" value="1"/>
</dbReference>
<reference evidence="10 11" key="1">
    <citation type="submission" date="2020-04" db="EMBL/GenBank/DDBJ databases">
        <title>Genome-Wide Identification of 5-Methylcytosine Sites in Bacterial Genomes By High-Throughput Sequencing of MspJI Restriction Fragments.</title>
        <authorList>
            <person name="Wu V."/>
        </authorList>
    </citation>
    <scope>NUCLEOTIDE SEQUENCE [LARGE SCALE GENOMIC DNA]</scope>
    <source>
        <strain evidence="10 11">S2</strain>
    </source>
</reference>
<dbReference type="InterPro" id="IPR011053">
    <property type="entry name" value="Single_hybrid_motif"/>
</dbReference>
<dbReference type="Pfam" id="PF00198">
    <property type="entry name" value="2-oxoacid_dh"/>
    <property type="match status" value="1"/>
</dbReference>
<dbReference type="SUPFAM" id="SSF51230">
    <property type="entry name" value="Single hybrid motif"/>
    <property type="match status" value="1"/>
</dbReference>
<feature type="compositionally biased region" description="Basic and acidic residues" evidence="7">
    <location>
        <begin position="87"/>
        <end position="101"/>
    </location>
</feature>
<keyword evidence="3 6" id="KW-0808">Transferase</keyword>
<keyword evidence="4 6" id="KW-0450">Lipoyl</keyword>
<evidence type="ECO:0000256" key="4">
    <source>
        <dbReference type="ARBA" id="ARBA00022823"/>
    </source>
</evidence>
<dbReference type="GO" id="GO:0005737">
    <property type="term" value="C:cytoplasm"/>
    <property type="evidence" value="ECO:0007669"/>
    <property type="project" value="TreeGrafter"/>
</dbReference>